<dbReference type="KEGG" id="alt:ambt_06965"/>
<dbReference type="Pfam" id="PF03693">
    <property type="entry name" value="ParD_antitoxin"/>
    <property type="match status" value="1"/>
</dbReference>
<proteinExistence type="predicted"/>
<dbReference type="eggNOG" id="COG3609">
    <property type="taxonomic scope" value="Bacteria"/>
</dbReference>
<dbReference type="HOGENOM" id="CLU_144805_3_1_6"/>
<dbReference type="EMBL" id="CP002339">
    <property type="protein sequence ID" value="AEF02926.1"/>
    <property type="molecule type" value="Genomic_DNA"/>
</dbReference>
<dbReference type="InterPro" id="IPR022789">
    <property type="entry name" value="ParD"/>
</dbReference>
<dbReference type="Gene3D" id="6.10.10.120">
    <property type="entry name" value="Antitoxin ParD1-like"/>
    <property type="match status" value="1"/>
</dbReference>
<reference evidence="3 4" key="1">
    <citation type="journal article" date="2011" name="J. Bacteriol.">
        <title>Complete genome sequence of the polycyclic aromatic hydrocarbon-degrading bacterium Alteromonas sp. strain SN2.</title>
        <authorList>
            <person name="Jin H.M."/>
            <person name="Jeong H."/>
            <person name="Moon E.J."/>
            <person name="Math R.K."/>
            <person name="Lee K."/>
            <person name="Kim H.J."/>
            <person name="Jeon C.O."/>
            <person name="Oh T.K."/>
            <person name="Kim J.F."/>
        </authorList>
    </citation>
    <scope>NUCLEOTIDE SEQUENCE [LARGE SCALE GENOMIC DNA]</scope>
    <source>
        <strain evidence="4">JCM 17741 / KACC 18427 / KCTC 11700BP / SN2</strain>
    </source>
</reference>
<organism evidence="3 4">
    <name type="scientific">Alteromonas naphthalenivorans</name>
    <dbReference type="NCBI Taxonomy" id="715451"/>
    <lineage>
        <taxon>Bacteria</taxon>
        <taxon>Pseudomonadati</taxon>
        <taxon>Pseudomonadota</taxon>
        <taxon>Gammaproteobacteria</taxon>
        <taxon>Alteromonadales</taxon>
        <taxon>Alteromonadaceae</taxon>
        <taxon>Alteromonas/Salinimonas group</taxon>
        <taxon>Alteromonas</taxon>
    </lineage>
</organism>
<evidence type="ECO:0000256" key="2">
    <source>
        <dbReference type="ARBA" id="ARBA00022649"/>
    </source>
</evidence>
<evidence type="ECO:0000256" key="1">
    <source>
        <dbReference type="ARBA" id="ARBA00017940"/>
    </source>
</evidence>
<protein>
    <recommendedName>
        <fullName evidence="1">Antitoxin ParD</fullName>
    </recommendedName>
</protein>
<evidence type="ECO:0000313" key="3">
    <source>
        <dbReference type="EMBL" id="AEF02926.1"/>
    </source>
</evidence>
<dbReference type="InterPro" id="IPR038296">
    <property type="entry name" value="ParD_sf"/>
</dbReference>
<dbReference type="GO" id="GO:0006355">
    <property type="term" value="P:regulation of DNA-templated transcription"/>
    <property type="evidence" value="ECO:0007669"/>
    <property type="project" value="InterPro"/>
</dbReference>
<sequence>MANRQSISINEPNAEWLKFQVESQEYASHSEVINDLIRQRRKEEEADLIRTRALLIQAEQRIEKEGYSKLSIEDIKQAALNKKG</sequence>
<dbReference type="Proteomes" id="UP000000683">
    <property type="component" value="Chromosome"/>
</dbReference>
<accession>F5Z783</accession>
<keyword evidence="4" id="KW-1185">Reference proteome</keyword>
<dbReference type="SUPFAM" id="SSF47598">
    <property type="entry name" value="Ribbon-helix-helix"/>
    <property type="match status" value="1"/>
</dbReference>
<gene>
    <name evidence="3" type="ordered locus">ambt_06965</name>
</gene>
<dbReference type="InterPro" id="IPR010985">
    <property type="entry name" value="Ribbon_hlx_hlx"/>
</dbReference>
<dbReference type="AlphaFoldDB" id="F5Z783"/>
<dbReference type="OrthoDB" id="517416at2"/>
<dbReference type="RefSeq" id="WP_013783866.1">
    <property type="nucleotide sequence ID" value="NC_015554.1"/>
</dbReference>
<evidence type="ECO:0000313" key="4">
    <source>
        <dbReference type="Proteomes" id="UP000000683"/>
    </source>
</evidence>
<name>F5Z783_ALTNA</name>
<keyword evidence="2" id="KW-1277">Toxin-antitoxin system</keyword>